<sequence>MSHNKLRKKLADAIRWHAKISRFDRTPTKAMNTMIAALFNILGCRPLSAFHVIDENYFINFNAPERKNEVKSISAMTTAYLELVKANEPFHDVLTDLASEFLGRDGKDMGQFFTPRDLALFVAQLAMDRLLPTMKAKVAAGDMVKVADPTGSGTGSLLLAQLHQLREQAPELLPSVGVYAMDIDVDMARATAVQIIWNCLIHQVEVAHVTVWHANAITEYQAKVPMVVFSPMFMHTKKEYSNAA</sequence>
<dbReference type="InterPro" id="IPR029063">
    <property type="entry name" value="SAM-dependent_MTases_sf"/>
</dbReference>
<proteinExistence type="inferred from homology"/>
<accession>A0ABW3M286</accession>
<comment type="caution">
    <text evidence="3">The sequence shown here is derived from an EMBL/GenBank/DDBJ whole genome shotgun (WGS) entry which is preliminary data.</text>
</comment>
<evidence type="ECO:0000313" key="4">
    <source>
        <dbReference type="Proteomes" id="UP001597033"/>
    </source>
</evidence>
<feature type="domain" description="DNA methylase adenine-specific" evidence="2">
    <location>
        <begin position="93"/>
        <end position="233"/>
    </location>
</feature>
<evidence type="ECO:0000259" key="2">
    <source>
        <dbReference type="Pfam" id="PF02384"/>
    </source>
</evidence>
<evidence type="ECO:0000313" key="3">
    <source>
        <dbReference type="EMBL" id="MFD1043464.1"/>
    </source>
</evidence>
<dbReference type="InterPro" id="IPR003356">
    <property type="entry name" value="DNA_methylase_A-5"/>
</dbReference>
<dbReference type="Gene3D" id="3.40.50.150">
    <property type="entry name" value="Vaccinia Virus protein VP39"/>
    <property type="match status" value="1"/>
</dbReference>
<keyword evidence="3" id="KW-0808">Transferase</keyword>
<evidence type="ECO:0000256" key="1">
    <source>
        <dbReference type="ARBA" id="ARBA00006594"/>
    </source>
</evidence>
<keyword evidence="3" id="KW-0489">Methyltransferase</keyword>
<keyword evidence="4" id="KW-1185">Reference proteome</keyword>
<organism evidence="3 4">
    <name type="scientific">Pseudoxanthomonas kaohsiungensis</name>
    <dbReference type="NCBI Taxonomy" id="283923"/>
    <lineage>
        <taxon>Bacteria</taxon>
        <taxon>Pseudomonadati</taxon>
        <taxon>Pseudomonadota</taxon>
        <taxon>Gammaproteobacteria</taxon>
        <taxon>Lysobacterales</taxon>
        <taxon>Lysobacteraceae</taxon>
        <taxon>Pseudoxanthomonas</taxon>
    </lineage>
</organism>
<dbReference type="Pfam" id="PF02384">
    <property type="entry name" value="N6_Mtase"/>
    <property type="match status" value="1"/>
</dbReference>
<gene>
    <name evidence="3" type="ORF">ACFQ2N_14015</name>
</gene>
<dbReference type="EMBL" id="JBHTKN010000011">
    <property type="protein sequence ID" value="MFD1043464.1"/>
    <property type="molecule type" value="Genomic_DNA"/>
</dbReference>
<dbReference type="GO" id="GO:0032259">
    <property type="term" value="P:methylation"/>
    <property type="evidence" value="ECO:0007669"/>
    <property type="project" value="UniProtKB-KW"/>
</dbReference>
<dbReference type="RefSeq" id="WP_162378042.1">
    <property type="nucleotide sequence ID" value="NZ_JBHTKN010000011.1"/>
</dbReference>
<reference evidence="4" key="1">
    <citation type="journal article" date="2019" name="Int. J. Syst. Evol. Microbiol.">
        <title>The Global Catalogue of Microorganisms (GCM) 10K type strain sequencing project: providing services to taxonomists for standard genome sequencing and annotation.</title>
        <authorList>
            <consortium name="The Broad Institute Genomics Platform"/>
            <consortium name="The Broad Institute Genome Sequencing Center for Infectious Disease"/>
            <person name="Wu L."/>
            <person name="Ma J."/>
        </authorList>
    </citation>
    <scope>NUCLEOTIDE SEQUENCE [LARGE SCALE GENOMIC DNA]</scope>
    <source>
        <strain evidence="4">CCUG 55854</strain>
    </source>
</reference>
<dbReference type="GO" id="GO:0008168">
    <property type="term" value="F:methyltransferase activity"/>
    <property type="evidence" value="ECO:0007669"/>
    <property type="project" value="UniProtKB-KW"/>
</dbReference>
<name>A0ABW3M286_9GAMM</name>
<protein>
    <submittedName>
        <fullName evidence="3">N-6 DNA methylase</fullName>
    </submittedName>
</protein>
<dbReference type="SUPFAM" id="SSF53335">
    <property type="entry name" value="S-adenosyl-L-methionine-dependent methyltransferases"/>
    <property type="match status" value="1"/>
</dbReference>
<dbReference type="Proteomes" id="UP001597033">
    <property type="component" value="Unassembled WGS sequence"/>
</dbReference>
<comment type="similarity">
    <text evidence="1">Belongs to the N(4)/N(6)-methyltransferase family.</text>
</comment>